<dbReference type="EMBL" id="CP041242">
    <property type="protein sequence ID" value="QDH71344.1"/>
    <property type="molecule type" value="Genomic_DNA"/>
</dbReference>
<name>A0A514BVC5_9GAMM</name>
<sequence>MVQKARKKLSALRWQTAKQREGACQVLITYDNQCGVLIVGDKFLGTARARTKEIAEDIGVEACQVSDTNCEVYYSACTEPVFHRY</sequence>
<evidence type="ECO:0000313" key="2">
    <source>
        <dbReference type="EMBL" id="QDH71344.1"/>
    </source>
</evidence>
<dbReference type="Pfam" id="PF13827">
    <property type="entry name" value="DUF4189"/>
    <property type="match status" value="1"/>
</dbReference>
<evidence type="ECO:0000313" key="3">
    <source>
        <dbReference type="Proteomes" id="UP000317199"/>
    </source>
</evidence>
<dbReference type="InterPro" id="IPR025240">
    <property type="entry name" value="DUF4189"/>
</dbReference>
<protein>
    <submittedName>
        <fullName evidence="2">DUF4189 domain-containing protein</fullName>
    </submittedName>
</protein>
<gene>
    <name evidence="2" type="ORF">FKV23_15545</name>
</gene>
<organism evidence="2 3">
    <name type="scientific">Marilutibacter alkalisoli</name>
    <dbReference type="NCBI Taxonomy" id="2591633"/>
    <lineage>
        <taxon>Bacteria</taxon>
        <taxon>Pseudomonadati</taxon>
        <taxon>Pseudomonadota</taxon>
        <taxon>Gammaproteobacteria</taxon>
        <taxon>Lysobacterales</taxon>
        <taxon>Lysobacteraceae</taxon>
        <taxon>Marilutibacter</taxon>
    </lineage>
</organism>
<keyword evidence="3" id="KW-1185">Reference proteome</keyword>
<dbReference type="KEGG" id="lyj:FKV23_15545"/>
<evidence type="ECO:0000259" key="1">
    <source>
        <dbReference type="Pfam" id="PF13827"/>
    </source>
</evidence>
<dbReference type="AlphaFoldDB" id="A0A514BVC5"/>
<dbReference type="Proteomes" id="UP000317199">
    <property type="component" value="Chromosome"/>
</dbReference>
<feature type="domain" description="DUF4189" evidence="1">
    <location>
        <begin position="11"/>
        <end position="77"/>
    </location>
</feature>
<proteinExistence type="predicted"/>
<dbReference type="OrthoDB" id="6027477at2"/>
<accession>A0A514BVC5</accession>
<reference evidence="2 3" key="1">
    <citation type="submission" date="2019-06" db="EMBL/GenBank/DDBJ databases">
        <title>Lysobacter alkalisoli sp. nov. isolated from saline-alkali soil.</title>
        <authorList>
            <person name="Sun J.-Q."/>
            <person name="Xu L."/>
        </authorList>
    </citation>
    <scope>NUCLEOTIDE SEQUENCE [LARGE SCALE GENOMIC DNA]</scope>
    <source>
        <strain evidence="2 3">SJ-36</strain>
    </source>
</reference>